<dbReference type="EMBL" id="MG807320">
    <property type="protein sequence ID" value="AVL94525.1"/>
    <property type="molecule type" value="Genomic_DNA"/>
</dbReference>
<sequence>MGNNQTTSILENTCVEFRTSENVLLKNIFDMMQKISTECQIEFISGINRPDNNSDNNIPGYIRFYVESPNNHTLLKFEISSNELDFFKCDKLKVSIGVKLDNIYQVLSTLDETQSTTFVIKKNNFGSLYIKNGESIHKILTIDTLVNTNFPIIKFQNLVTLKSERFGDILDSLDNKGIINIKCESGDISFVTYNGKDKKTITYFDAYNVGETCQNKCKCEDLLLFKSCHNLSENLKIYFGIDYIITFRICTNIGSIYVYIPTYM</sequence>
<evidence type="ECO:0000313" key="1">
    <source>
        <dbReference type="EMBL" id="AVL94525.1"/>
    </source>
</evidence>
<gene>
    <name evidence="1" type="ORF">mc_139</name>
</gene>
<dbReference type="SUPFAM" id="SSF55979">
    <property type="entry name" value="DNA clamp"/>
    <property type="match status" value="2"/>
</dbReference>
<evidence type="ECO:0000313" key="2">
    <source>
        <dbReference type="Proteomes" id="UP000289600"/>
    </source>
</evidence>
<dbReference type="Proteomes" id="UP000289600">
    <property type="component" value="Segment"/>
</dbReference>
<proteinExistence type="predicted"/>
<protein>
    <submittedName>
        <fullName evidence="1">PCNA-like domain</fullName>
    </submittedName>
</protein>
<organism evidence="1 2">
    <name type="scientific">Moumouvirus australiensis</name>
    <dbReference type="NCBI Taxonomy" id="2109587"/>
    <lineage>
        <taxon>Viruses</taxon>
        <taxon>Varidnaviria</taxon>
        <taxon>Bamfordvirae</taxon>
        <taxon>Nucleocytoviricota</taxon>
        <taxon>Megaviricetes</taxon>
        <taxon>Imitervirales</taxon>
        <taxon>Mimiviridae</taxon>
        <taxon>Megamimivirinae</taxon>
        <taxon>Moumouvirus</taxon>
        <taxon>Moumouvirus australiense</taxon>
    </lineage>
</organism>
<name>A0A2P1EKX4_9VIRU</name>
<dbReference type="InterPro" id="IPR046938">
    <property type="entry name" value="DNA_clamp_sf"/>
</dbReference>
<accession>A0A2P1EKX4</accession>
<keyword evidence="2" id="KW-1185">Reference proteome</keyword>
<dbReference type="Gene3D" id="3.70.10.10">
    <property type="match status" value="1"/>
</dbReference>
<reference evidence="2" key="1">
    <citation type="submission" date="2018-01" db="EMBL/GenBank/DDBJ databases">
        <title>Testimony of 'menage a trois' revealed by the proteome of Megavirus virophage.</title>
        <authorList>
            <person name="Jeudy S."/>
            <person name="Bertaux L."/>
            <person name="Alempic J.-M."/>
            <person name="Lartigue A."/>
            <person name="Legendre M."/>
            <person name="Philippe N."/>
            <person name="Beucher L."/>
            <person name="Biondi E."/>
            <person name="Juul S."/>
            <person name="Turner D."/>
            <person name="Coute Y."/>
            <person name="Claverie J.-M."/>
            <person name="Abergel C."/>
        </authorList>
    </citation>
    <scope>NUCLEOTIDE SEQUENCE [LARGE SCALE GENOMIC DNA]</scope>
</reference>